<keyword evidence="1" id="KW-0479">Metal-binding</keyword>
<dbReference type="InterPro" id="IPR050316">
    <property type="entry name" value="Tyrosinase/Hemocyanin"/>
</dbReference>
<dbReference type="SUPFAM" id="SSF48056">
    <property type="entry name" value="Di-copper centre-containing domain"/>
    <property type="match status" value="1"/>
</dbReference>
<dbReference type="GO" id="GO:0016491">
    <property type="term" value="F:oxidoreductase activity"/>
    <property type="evidence" value="ECO:0007669"/>
    <property type="project" value="InterPro"/>
</dbReference>
<name>A0A9W8BA39_9FUNG</name>
<evidence type="ECO:0000256" key="3">
    <source>
        <dbReference type="SAM" id="SignalP"/>
    </source>
</evidence>
<dbReference type="PRINTS" id="PR00092">
    <property type="entry name" value="TYROSINASE"/>
</dbReference>
<dbReference type="Proteomes" id="UP001150907">
    <property type="component" value="Unassembled WGS sequence"/>
</dbReference>
<evidence type="ECO:0000256" key="2">
    <source>
        <dbReference type="ARBA" id="ARBA00023008"/>
    </source>
</evidence>
<dbReference type="InterPro" id="IPR008922">
    <property type="entry name" value="Di-copper_centre_dom_sf"/>
</dbReference>
<dbReference type="OrthoDB" id="6132182at2759"/>
<feature type="chain" id="PRO_5040800493" description="Tyrosinase copper-binding domain-containing protein" evidence="3">
    <location>
        <begin position="24"/>
        <end position="386"/>
    </location>
</feature>
<keyword evidence="2" id="KW-0186">Copper</keyword>
<reference evidence="5" key="1">
    <citation type="submission" date="2022-07" db="EMBL/GenBank/DDBJ databases">
        <title>Phylogenomic reconstructions and comparative analyses of Kickxellomycotina fungi.</title>
        <authorList>
            <person name="Reynolds N.K."/>
            <person name="Stajich J.E."/>
            <person name="Barry K."/>
            <person name="Grigoriev I.V."/>
            <person name="Crous P."/>
            <person name="Smith M.E."/>
        </authorList>
    </citation>
    <scope>NUCLEOTIDE SEQUENCE</scope>
    <source>
        <strain evidence="5">IMI 214461</strain>
    </source>
</reference>
<dbReference type="GO" id="GO:0046872">
    <property type="term" value="F:metal ion binding"/>
    <property type="evidence" value="ECO:0007669"/>
    <property type="project" value="UniProtKB-KW"/>
</dbReference>
<dbReference type="Gene3D" id="1.10.1280.10">
    <property type="entry name" value="Di-copper center containing domain from catechol oxidase"/>
    <property type="match status" value="1"/>
</dbReference>
<evidence type="ECO:0000259" key="4">
    <source>
        <dbReference type="PROSITE" id="PS00497"/>
    </source>
</evidence>
<evidence type="ECO:0000256" key="1">
    <source>
        <dbReference type="ARBA" id="ARBA00022723"/>
    </source>
</evidence>
<dbReference type="PANTHER" id="PTHR11474">
    <property type="entry name" value="TYROSINASE FAMILY MEMBER"/>
    <property type="match status" value="1"/>
</dbReference>
<dbReference type="InterPro" id="IPR002227">
    <property type="entry name" value="Tyrosinase_Cu-bd"/>
</dbReference>
<dbReference type="AlphaFoldDB" id="A0A9W8BA39"/>
<gene>
    <name evidence="5" type="ORF">H4R26_004049</name>
</gene>
<proteinExistence type="predicted"/>
<protein>
    <recommendedName>
        <fullName evidence="4">Tyrosinase copper-binding domain-containing protein</fullName>
    </recommendedName>
</protein>
<organism evidence="5 6">
    <name type="scientific">Coemansia thaxteri</name>
    <dbReference type="NCBI Taxonomy" id="2663907"/>
    <lineage>
        <taxon>Eukaryota</taxon>
        <taxon>Fungi</taxon>
        <taxon>Fungi incertae sedis</taxon>
        <taxon>Zoopagomycota</taxon>
        <taxon>Kickxellomycotina</taxon>
        <taxon>Kickxellomycetes</taxon>
        <taxon>Kickxellales</taxon>
        <taxon>Kickxellaceae</taxon>
        <taxon>Coemansia</taxon>
    </lineage>
</organism>
<dbReference type="Pfam" id="PF00264">
    <property type="entry name" value="Tyrosinase"/>
    <property type="match status" value="1"/>
</dbReference>
<comment type="caution">
    <text evidence="5">The sequence shown here is derived from an EMBL/GenBank/DDBJ whole genome shotgun (WGS) entry which is preliminary data.</text>
</comment>
<keyword evidence="3" id="KW-0732">Signal</keyword>
<dbReference type="PANTHER" id="PTHR11474:SF126">
    <property type="entry name" value="TYROSINASE-LIKE PROTEIN TYR-1-RELATED"/>
    <property type="match status" value="1"/>
</dbReference>
<dbReference type="EMBL" id="JANBQF010000387">
    <property type="protein sequence ID" value="KAJ2001593.1"/>
    <property type="molecule type" value="Genomic_DNA"/>
</dbReference>
<keyword evidence="6" id="KW-1185">Reference proteome</keyword>
<evidence type="ECO:0000313" key="6">
    <source>
        <dbReference type="Proteomes" id="UP001150907"/>
    </source>
</evidence>
<feature type="domain" description="Tyrosinase copper-binding" evidence="4">
    <location>
        <begin position="78"/>
        <end position="95"/>
    </location>
</feature>
<evidence type="ECO:0000313" key="5">
    <source>
        <dbReference type="EMBL" id="KAJ2001593.1"/>
    </source>
</evidence>
<accession>A0A9W8BA39</accession>
<feature type="signal peptide" evidence="3">
    <location>
        <begin position="1"/>
        <end position="23"/>
    </location>
</feature>
<dbReference type="PROSITE" id="PS00497">
    <property type="entry name" value="TYROSINASE_1"/>
    <property type="match status" value="1"/>
</dbReference>
<sequence length="386" mass="43689">MKLLSSSLAAAAIALTALNAANAQQTQPACSSVYTRPEILSLSASQWTLTKSVLSAMQRDGWFGWFAYLHNNWFGSIHGNSQFFPFHRRFVYDWESVGKRYNNAFVQPYWDEMRDYRTPASSQVLTSNWLGGNGQSGSWCVQNGNQAGWTMSFPSNHCFSRNFGNNGNPTSWYSPEYIQSFIQRDTNMATFRSDIEYSLHGVVHINIGGDMLQGYSPNDWIFMLHHANLDRLWWQWQVNGYLWTMDGPNSDGSAINLNTNIAYYNQPINTVMQLGYGSMCYQYASNPIRRRALDSTLQNKLINSLPKDVLSTWFPDTAKLPAASAVASVIPELVASQPGKSIPFPATLTQQWINMHHYNQADVNRVQNDARNFVNAMNKAGYKSPY</sequence>